<dbReference type="GO" id="GO:0003677">
    <property type="term" value="F:DNA binding"/>
    <property type="evidence" value="ECO:0007669"/>
    <property type="project" value="UniProtKB-UniRule"/>
</dbReference>
<reference evidence="4 5" key="1">
    <citation type="submission" date="2020-03" db="EMBL/GenBank/DDBJ databases">
        <title>Vagococcus sp. nov., isolated from beetles.</title>
        <authorList>
            <person name="Hyun D.-W."/>
            <person name="Bae J.-W."/>
        </authorList>
    </citation>
    <scope>NUCLEOTIDE SEQUENCE [LARGE SCALE GENOMIC DNA]</scope>
    <source>
        <strain evidence="4 5">HDW17A</strain>
    </source>
</reference>
<dbReference type="Gene3D" id="1.10.357.10">
    <property type="entry name" value="Tetracycline Repressor, domain 2"/>
    <property type="match status" value="1"/>
</dbReference>
<evidence type="ECO:0000313" key="5">
    <source>
        <dbReference type="Proteomes" id="UP000500890"/>
    </source>
</evidence>
<gene>
    <name evidence="4" type="ORF">G7081_04425</name>
</gene>
<keyword evidence="5" id="KW-1185">Reference proteome</keyword>
<evidence type="ECO:0000256" key="2">
    <source>
        <dbReference type="PROSITE-ProRule" id="PRU00335"/>
    </source>
</evidence>
<dbReference type="InterPro" id="IPR050624">
    <property type="entry name" value="HTH-type_Tx_Regulator"/>
</dbReference>
<dbReference type="PANTHER" id="PTHR43479:SF11">
    <property type="entry name" value="ACREF_ENVCD OPERON REPRESSOR-RELATED"/>
    <property type="match status" value="1"/>
</dbReference>
<organism evidence="4 5">
    <name type="scientific">Vagococcus coleopterorum</name>
    <dbReference type="NCBI Taxonomy" id="2714946"/>
    <lineage>
        <taxon>Bacteria</taxon>
        <taxon>Bacillati</taxon>
        <taxon>Bacillota</taxon>
        <taxon>Bacilli</taxon>
        <taxon>Lactobacillales</taxon>
        <taxon>Enterococcaceae</taxon>
        <taxon>Vagococcus</taxon>
    </lineage>
</organism>
<proteinExistence type="predicted"/>
<evidence type="ECO:0000256" key="1">
    <source>
        <dbReference type="ARBA" id="ARBA00023125"/>
    </source>
</evidence>
<protein>
    <submittedName>
        <fullName evidence="4">TetR/AcrR family transcriptional regulator</fullName>
    </submittedName>
</protein>
<feature type="domain" description="HTH tetR-type" evidence="3">
    <location>
        <begin position="11"/>
        <end position="71"/>
    </location>
</feature>
<dbReference type="Proteomes" id="UP000500890">
    <property type="component" value="Chromosome"/>
</dbReference>
<dbReference type="PROSITE" id="PS50977">
    <property type="entry name" value="HTH_TETR_2"/>
    <property type="match status" value="1"/>
</dbReference>
<dbReference type="Pfam" id="PF17924">
    <property type="entry name" value="TetR_C_19"/>
    <property type="match status" value="1"/>
</dbReference>
<dbReference type="RefSeq" id="WP_166007751.1">
    <property type="nucleotide sequence ID" value="NZ_CP049886.1"/>
</dbReference>
<dbReference type="SUPFAM" id="SSF46689">
    <property type="entry name" value="Homeodomain-like"/>
    <property type="match status" value="1"/>
</dbReference>
<evidence type="ECO:0000259" key="3">
    <source>
        <dbReference type="PROSITE" id="PS50977"/>
    </source>
</evidence>
<feature type="DNA-binding region" description="H-T-H motif" evidence="2">
    <location>
        <begin position="34"/>
        <end position="53"/>
    </location>
</feature>
<dbReference type="Pfam" id="PF00440">
    <property type="entry name" value="TetR_N"/>
    <property type="match status" value="1"/>
</dbReference>
<keyword evidence="1 2" id="KW-0238">DNA-binding</keyword>
<dbReference type="InterPro" id="IPR009057">
    <property type="entry name" value="Homeodomain-like_sf"/>
</dbReference>
<dbReference type="PANTHER" id="PTHR43479">
    <property type="entry name" value="ACREF/ENVCD OPERON REPRESSOR-RELATED"/>
    <property type="match status" value="1"/>
</dbReference>
<evidence type="ECO:0000313" key="4">
    <source>
        <dbReference type="EMBL" id="QIL46362.1"/>
    </source>
</evidence>
<dbReference type="EMBL" id="CP049886">
    <property type="protein sequence ID" value="QIL46362.1"/>
    <property type="molecule type" value="Genomic_DNA"/>
</dbReference>
<name>A0A6G8AN44_9ENTE</name>
<dbReference type="AlphaFoldDB" id="A0A6G8AN44"/>
<dbReference type="InterPro" id="IPR001647">
    <property type="entry name" value="HTH_TetR"/>
</dbReference>
<sequence>MPKETFFNLPLDKQERLMEAARVEFARAPLQEASIAKIVKLADISRGSFYQYFEDKEDLYYYYFEKIRTNNEQKLEYQLKKHKGDIFNAAKNYFDEWIFEVLKGPHCEFYRNLLMFMDYRGTAKVSPEIANNDEWVEKNKQRAEKHKEKVASLMDIIDTSTLKVDDDGHLSMLIKLVTGMMFTSINHAYKMEMHGMIVDIDEIKKEFNTKLEWIQFGVTK</sequence>
<accession>A0A6G8AN44</accession>
<dbReference type="KEGG" id="vah:G7081_04425"/>